<protein>
    <submittedName>
        <fullName evidence="2">Uncharacterized protein</fullName>
    </submittedName>
</protein>
<dbReference type="EMBL" id="FOFX01000004">
    <property type="protein sequence ID" value="SEP78847.1"/>
    <property type="molecule type" value="Genomic_DNA"/>
</dbReference>
<feature type="transmembrane region" description="Helical" evidence="1">
    <location>
        <begin position="1101"/>
        <end position="1125"/>
    </location>
</feature>
<proteinExistence type="predicted"/>
<accession>A0A1H9AQW3</accession>
<sequence length="1309" mass="151103">MHSVFCLNDGKDFKTNNLINAADVLIKNRFSLQIDNKEIINERQVFDLRSIKIGGDLWIDIKNYNAANDPTDQFYLIRSSEINGDFNLSGDIEGDIDARNLHVNGSCYINAIIRNTIDLSGLVVKDDVEFYPTIYGTADLSSIHVRGSLFLSQNYERYNEINSLKFVQKTTPEDKHKFIELQNNKEEFLNHCFNNPLCSLILKRAVIEKELRIHQLTIDLGNFDPNRIYWRERFREFFRKLVRFTIRIVKCLPGKLSPYGQVKLRVILDRLHGISAKRVKIIQCSDKLSFYPRYRWLRCYVEQTVYDHHARGVVNCLWNSSTKKLVILGGISTPIHKLNNEGMLTLETDDQVKDYLRFFCECVWGETGGPFHIYETAHKTDTKSVSTHAKPLEIIEKNENEWKITAQVIYAGKLFKSSFLISKNGAIEMPEDENIQGISAKSFFHYETPYQYLLYKLQDQSYAEAASTSFRPMQFAFNSPLSRSERKLAEGMITEQLNTKLKIKEFPLYNKKTPEIIFASDELSFYPGFYWIKIFIQQIHNSQPDSTGGLIDCLWKPEENKLVILGGSSKPIHELNSANLLSLNKEKQVKDYLRFFCECVWGEEGPFHIYEEPRTYKFAPHTLHLSPRQDRGVLRRRKPETAHYAYFKNTNYNVPRGKTTGNREFDDEEIKKHTQAIQIIKEEPVEGLGKWKAEASVIYSHHVFRVTFLVHTNGNIVMTDDKPLQSSTKKILNYTPPYLLISKKDTENLSFPLLKRWNDNAIPSHLNSKELIKQISKEIEDLPDLPYKNDDNKKESESTGFLTTIINAAFSYLIEVYKNRVYSGTGNFRNRLSRFGFSLSARLPIIDLRGAHVKTLNDRRGHGWRNPDLNKELKISNNEWLNYGIFLRLEGFTFNNLISILEKKVENSIPDSLTEEFIPDSITEKFNDSGEHLNNSNDQSWESRAGWLYRQYPQGVPDPITFHQQPFSQFARAYRTRGDTSNLNGILRTKISIEFMLFAQRVTPVFLLIFSLLAGSIFALSTYWTESINDNLSPVLQGLAAGIFGSILFCPKREKSIKNLFLFFLFAFILTYAFIVGIFQLDSRGFSIVPPGKGIVLLTQIIFLSIVIWGILGSLFIYFFQILYWGCFDYGLSLYRAFATIAICVAIGAWCVDYINKKGFLVLDAQYAATQFIEGETQPRFTQIKPAPNDISMMHIDHKQTMPRCGDTIDPLMYATDVFISLIDFRQEFRCNIRSTAINDEEKKAEWGLLLEETTWSGRMQHFSKAFSTHPQTWIWLEGFYTILGWAVISLTILTATRVIRNNSGDNHG</sequence>
<organism evidence="2 3">
    <name type="scientific">Nitrosomonas ureae</name>
    <dbReference type="NCBI Taxonomy" id="44577"/>
    <lineage>
        <taxon>Bacteria</taxon>
        <taxon>Pseudomonadati</taxon>
        <taxon>Pseudomonadota</taxon>
        <taxon>Betaproteobacteria</taxon>
        <taxon>Nitrosomonadales</taxon>
        <taxon>Nitrosomonadaceae</taxon>
        <taxon>Nitrosomonas</taxon>
    </lineage>
</organism>
<keyword evidence="1" id="KW-1133">Transmembrane helix</keyword>
<keyword evidence="1" id="KW-0812">Transmembrane</keyword>
<gene>
    <name evidence="2" type="ORF">SAMN05421510_100497</name>
</gene>
<evidence type="ECO:0000313" key="3">
    <source>
        <dbReference type="Proteomes" id="UP000181998"/>
    </source>
</evidence>
<keyword evidence="1" id="KW-0472">Membrane</keyword>
<dbReference type="RefSeq" id="WP_143123891.1">
    <property type="nucleotide sequence ID" value="NZ_FOFX01000004.1"/>
</dbReference>
<feature type="transmembrane region" description="Helical" evidence="1">
    <location>
        <begin position="1274"/>
        <end position="1294"/>
    </location>
</feature>
<feature type="transmembrane region" description="Helical" evidence="1">
    <location>
        <begin position="1005"/>
        <end position="1025"/>
    </location>
</feature>
<feature type="transmembrane region" description="Helical" evidence="1">
    <location>
        <begin position="1061"/>
        <end position="1081"/>
    </location>
</feature>
<evidence type="ECO:0000313" key="2">
    <source>
        <dbReference type="EMBL" id="SEP78847.1"/>
    </source>
</evidence>
<evidence type="ECO:0000256" key="1">
    <source>
        <dbReference type="SAM" id="Phobius"/>
    </source>
</evidence>
<name>A0A1H9AQW3_9PROT</name>
<feature type="transmembrane region" description="Helical" evidence="1">
    <location>
        <begin position="1137"/>
        <end position="1155"/>
    </location>
</feature>
<dbReference type="OrthoDB" id="7866039at2"/>
<reference evidence="2 3" key="1">
    <citation type="submission" date="2016-10" db="EMBL/GenBank/DDBJ databases">
        <authorList>
            <person name="de Groot N.N."/>
        </authorList>
    </citation>
    <scope>NUCLEOTIDE SEQUENCE [LARGE SCALE GENOMIC DNA]</scope>
    <source>
        <strain evidence="2 3">Nm9</strain>
    </source>
</reference>
<dbReference type="Proteomes" id="UP000181998">
    <property type="component" value="Unassembled WGS sequence"/>
</dbReference>